<dbReference type="EC" id="5.2.1.8" evidence="6"/>
<evidence type="ECO:0000256" key="3">
    <source>
        <dbReference type="ARBA" id="ARBA00023110"/>
    </source>
</evidence>
<dbReference type="EMBL" id="WHZW01000015">
    <property type="protein sequence ID" value="NEG89894.1"/>
    <property type="molecule type" value="Genomic_DNA"/>
</dbReference>
<gene>
    <name evidence="9" type="ORF">GFD25_07850</name>
</gene>
<organism evidence="9 10">
    <name type="scientific">Bifidobacterium aerophilum</name>
    <dbReference type="NCBI Taxonomy" id="1798155"/>
    <lineage>
        <taxon>Bacteria</taxon>
        <taxon>Bacillati</taxon>
        <taxon>Actinomycetota</taxon>
        <taxon>Actinomycetes</taxon>
        <taxon>Bifidobacteriales</taxon>
        <taxon>Bifidobacteriaceae</taxon>
        <taxon>Bifidobacterium</taxon>
    </lineage>
</organism>
<dbReference type="InterPro" id="IPR001179">
    <property type="entry name" value="PPIase_FKBP_dom"/>
</dbReference>
<dbReference type="PANTHER" id="PTHR43811:SF19">
    <property type="entry name" value="39 KDA FK506-BINDING NUCLEAR PROTEIN"/>
    <property type="match status" value="1"/>
</dbReference>
<comment type="caution">
    <text evidence="9">The sequence shown here is derived from an EMBL/GenBank/DDBJ whole genome shotgun (WGS) entry which is preliminary data.</text>
</comment>
<evidence type="ECO:0000256" key="1">
    <source>
        <dbReference type="ARBA" id="ARBA00000971"/>
    </source>
</evidence>
<accession>A0A6N9Z6A9</accession>
<evidence type="ECO:0000256" key="6">
    <source>
        <dbReference type="RuleBase" id="RU003915"/>
    </source>
</evidence>
<feature type="region of interest" description="Disordered" evidence="7">
    <location>
        <begin position="172"/>
        <end position="201"/>
    </location>
</feature>
<dbReference type="Pfam" id="PF00254">
    <property type="entry name" value="FKBP_C"/>
    <property type="match status" value="1"/>
</dbReference>
<evidence type="ECO:0000256" key="5">
    <source>
        <dbReference type="PROSITE-ProRule" id="PRU00277"/>
    </source>
</evidence>
<keyword evidence="3 5" id="KW-0697">Rotamase</keyword>
<dbReference type="PANTHER" id="PTHR43811">
    <property type="entry name" value="FKBP-TYPE PEPTIDYL-PROLYL CIS-TRANS ISOMERASE FKPA"/>
    <property type="match status" value="1"/>
</dbReference>
<dbReference type="Proteomes" id="UP000469194">
    <property type="component" value="Unassembled WGS sequence"/>
</dbReference>
<feature type="region of interest" description="Disordered" evidence="7">
    <location>
        <begin position="1"/>
        <end position="41"/>
    </location>
</feature>
<comment type="similarity">
    <text evidence="2 6">Belongs to the FKBP-type PPIase family.</text>
</comment>
<feature type="compositionally biased region" description="Low complexity" evidence="7">
    <location>
        <begin position="19"/>
        <end position="34"/>
    </location>
</feature>
<name>A0A6N9Z6A9_9BIFI</name>
<dbReference type="Gene3D" id="3.10.50.40">
    <property type="match status" value="1"/>
</dbReference>
<evidence type="ECO:0000259" key="8">
    <source>
        <dbReference type="PROSITE" id="PS50059"/>
    </source>
</evidence>
<dbReference type="AlphaFoldDB" id="A0A6N9Z6A9"/>
<proteinExistence type="inferred from homology"/>
<dbReference type="SUPFAM" id="SSF54534">
    <property type="entry name" value="FKBP-like"/>
    <property type="match status" value="1"/>
</dbReference>
<evidence type="ECO:0000256" key="4">
    <source>
        <dbReference type="ARBA" id="ARBA00023235"/>
    </source>
</evidence>
<sequence>MCLTLAACGDSSKADDSSSKSGNSSSKSSESSSDSSDKSSLKNLKQIAGITATGELGKKPTIELANTPMTVADGSYAVLQKGDGKEVSADDRVCVQGIAVNVKDGSELDSTWEKNTPDCSWDLTSSQLNEAYKELFVGQKVNATIAIGVNDSNSAGTSYIMALTIVSAEPDPTKATGEEVKDVPSDLPKVTRAKDGKPSIDMNGYKGSDKLVVQPLIKGSGAKVEESSSVKVQYTGWLLDGTQFDSSWDKGTPTSFSLSQVIKGWTQGLAGQTVGSQVLLVVPPDLGYGSSATGSIPANSTLVFVVDILATY</sequence>
<dbReference type="GO" id="GO:0003755">
    <property type="term" value="F:peptidyl-prolyl cis-trans isomerase activity"/>
    <property type="evidence" value="ECO:0007669"/>
    <property type="project" value="UniProtKB-UniRule"/>
</dbReference>
<keyword evidence="10" id="KW-1185">Reference proteome</keyword>
<keyword evidence="4 5" id="KW-0413">Isomerase</keyword>
<evidence type="ECO:0000256" key="2">
    <source>
        <dbReference type="ARBA" id="ARBA00006577"/>
    </source>
</evidence>
<protein>
    <recommendedName>
        <fullName evidence="6">Peptidyl-prolyl cis-trans isomerase</fullName>
        <ecNumber evidence="6">5.2.1.8</ecNumber>
    </recommendedName>
</protein>
<comment type="catalytic activity">
    <reaction evidence="1 5 6">
        <text>[protein]-peptidylproline (omega=180) = [protein]-peptidylproline (omega=0)</text>
        <dbReference type="Rhea" id="RHEA:16237"/>
        <dbReference type="Rhea" id="RHEA-COMP:10747"/>
        <dbReference type="Rhea" id="RHEA-COMP:10748"/>
        <dbReference type="ChEBI" id="CHEBI:83833"/>
        <dbReference type="ChEBI" id="CHEBI:83834"/>
        <dbReference type="EC" id="5.2.1.8"/>
    </reaction>
</comment>
<feature type="domain" description="PPIase FKBP-type" evidence="8">
    <location>
        <begin position="227"/>
        <end position="312"/>
    </location>
</feature>
<evidence type="ECO:0000313" key="9">
    <source>
        <dbReference type="EMBL" id="NEG89894.1"/>
    </source>
</evidence>
<evidence type="ECO:0000313" key="10">
    <source>
        <dbReference type="Proteomes" id="UP000469194"/>
    </source>
</evidence>
<reference evidence="9 10" key="1">
    <citation type="submission" date="2019-10" db="EMBL/GenBank/DDBJ databases">
        <title>Bifidobacterium from non-human primates.</title>
        <authorList>
            <person name="Modesto M."/>
        </authorList>
    </citation>
    <scope>NUCLEOTIDE SEQUENCE [LARGE SCALE GENOMIC DNA]</scope>
    <source>
        <strain evidence="9 10">TRE17</strain>
    </source>
</reference>
<dbReference type="PROSITE" id="PS50059">
    <property type="entry name" value="FKBP_PPIASE"/>
    <property type="match status" value="1"/>
</dbReference>
<dbReference type="InterPro" id="IPR046357">
    <property type="entry name" value="PPIase_dom_sf"/>
</dbReference>
<evidence type="ECO:0000256" key="7">
    <source>
        <dbReference type="SAM" id="MobiDB-lite"/>
    </source>
</evidence>